<dbReference type="InterPro" id="IPR051199">
    <property type="entry name" value="LPS_LOS_Heptosyltrfase"/>
</dbReference>
<evidence type="ECO:0000313" key="4">
    <source>
        <dbReference type="Proteomes" id="UP000645390"/>
    </source>
</evidence>
<keyword evidence="2" id="KW-0808">Transferase</keyword>
<name>A0ABQ2BNB0_9SPHI</name>
<dbReference type="RefSeq" id="WP_188416312.1">
    <property type="nucleotide sequence ID" value="NZ_BMDJ01000010.1"/>
</dbReference>
<protein>
    <submittedName>
        <fullName evidence="3">Lipopolysaccharide heptosyltransferase II</fullName>
    </submittedName>
</protein>
<reference evidence="4" key="1">
    <citation type="journal article" date="2019" name="Int. J. Syst. Evol. Microbiol.">
        <title>The Global Catalogue of Microorganisms (GCM) 10K type strain sequencing project: providing services to taxonomists for standard genome sequencing and annotation.</title>
        <authorList>
            <consortium name="The Broad Institute Genomics Platform"/>
            <consortium name="The Broad Institute Genome Sequencing Center for Infectious Disease"/>
            <person name="Wu L."/>
            <person name="Ma J."/>
        </authorList>
    </citation>
    <scope>NUCLEOTIDE SEQUENCE [LARGE SCALE GENOMIC DNA]</scope>
    <source>
        <strain evidence="4">CCM 8939</strain>
    </source>
</reference>
<dbReference type="PANTHER" id="PTHR30160">
    <property type="entry name" value="TETRAACYLDISACCHARIDE 4'-KINASE-RELATED"/>
    <property type="match status" value="1"/>
</dbReference>
<proteinExistence type="predicted"/>
<evidence type="ECO:0000256" key="1">
    <source>
        <dbReference type="ARBA" id="ARBA00022676"/>
    </source>
</evidence>
<comment type="caution">
    <text evidence="3">The sequence shown here is derived from an EMBL/GenBank/DDBJ whole genome shotgun (WGS) entry which is preliminary data.</text>
</comment>
<organism evidence="3 4">
    <name type="scientific">Pedobacter mendelii</name>
    <dbReference type="NCBI Taxonomy" id="1908240"/>
    <lineage>
        <taxon>Bacteria</taxon>
        <taxon>Pseudomonadati</taxon>
        <taxon>Bacteroidota</taxon>
        <taxon>Sphingobacteriia</taxon>
        <taxon>Sphingobacteriales</taxon>
        <taxon>Sphingobacteriaceae</taxon>
        <taxon>Pedobacter</taxon>
    </lineage>
</organism>
<evidence type="ECO:0000256" key="2">
    <source>
        <dbReference type="ARBA" id="ARBA00022679"/>
    </source>
</evidence>
<gene>
    <name evidence="3" type="ORF">GCM10008119_31790</name>
</gene>
<sequence>MPTFNKEKTDKLSKIDSVFRKIYLKPKNNKIYPLLSDIEVKEIVVLAFLLIGDTIMYIPAFKTIRKNFPNAGITIVCEKVTEIILKDQKLVDNFVIIDCPWIVKTNYSLQNLLKFKSTLHIINGVEYDLAIDFRGDWRNIFYLNFINSKRKASFNFTGGEYMLTDVVKPIDGIDNFTEESLYLLEQLGMNVEINDRVPKLQLSSKSSTYLQSISSEFNSEGKFVVGIHPGSSQEVKKWEECKYAELVLRLAKTNNIKFFIFEGPDENETVGKVIADLKDKNVDFLIVKKNLIEYIDILSLCNLVVCNDSGAAHIAGAFGVPTVVIFGNVDPKYIISKEALHIRVISHKLICKPCFQSFCKYGHRDCIKKIQVDEVYNTSMDLIGWKL</sequence>
<dbReference type="Gene3D" id="3.40.50.2000">
    <property type="entry name" value="Glycogen Phosphorylase B"/>
    <property type="match status" value="2"/>
</dbReference>
<accession>A0ABQ2BNB0</accession>
<dbReference type="CDD" id="cd03789">
    <property type="entry name" value="GT9_LPS_heptosyltransferase"/>
    <property type="match status" value="1"/>
</dbReference>
<dbReference type="PANTHER" id="PTHR30160:SF7">
    <property type="entry name" value="ADP-HEPTOSE--LPS HEPTOSYLTRANSFERASE 2"/>
    <property type="match status" value="1"/>
</dbReference>
<dbReference type="Proteomes" id="UP000645390">
    <property type="component" value="Unassembled WGS sequence"/>
</dbReference>
<dbReference type="SUPFAM" id="SSF53756">
    <property type="entry name" value="UDP-Glycosyltransferase/glycogen phosphorylase"/>
    <property type="match status" value="1"/>
</dbReference>
<evidence type="ECO:0000313" key="3">
    <source>
        <dbReference type="EMBL" id="GGI28265.1"/>
    </source>
</evidence>
<dbReference type="Pfam" id="PF01075">
    <property type="entry name" value="Glyco_transf_9"/>
    <property type="match status" value="1"/>
</dbReference>
<dbReference type="EMBL" id="BMDJ01000010">
    <property type="protein sequence ID" value="GGI28265.1"/>
    <property type="molecule type" value="Genomic_DNA"/>
</dbReference>
<keyword evidence="4" id="KW-1185">Reference proteome</keyword>
<keyword evidence="1" id="KW-0328">Glycosyltransferase</keyword>
<dbReference type="InterPro" id="IPR002201">
    <property type="entry name" value="Glyco_trans_9"/>
</dbReference>